<feature type="transmembrane region" description="Helical" evidence="7">
    <location>
        <begin position="90"/>
        <end position="110"/>
    </location>
</feature>
<accession>A0ABU3X4K9</accession>
<evidence type="ECO:0000259" key="8">
    <source>
        <dbReference type="Pfam" id="PF01435"/>
    </source>
</evidence>
<name>A0ABU3X4K9_9EURY</name>
<evidence type="ECO:0000256" key="3">
    <source>
        <dbReference type="ARBA" id="ARBA00022801"/>
    </source>
</evidence>
<proteinExistence type="inferred from homology"/>
<sequence length="208" mass="23070">MQCRFTLSIRAYPALNSIRYRRTFYDRHLAGANDDTLRFVLLHEEGHIRKGSSLTSALPGLPVLPCLALLHPPIESLPAIGLSLLQTTGGLLAAKLGLIVLLVLTAFVAYRAYYRRMCDEEFIADRYAAEAMRRCYRIRDPAALLQNLFAGLPGRAPSSCRRKTGGLLQAIRGLSGSEPDYHPPIAERVRKVRDGNSVEGRTATCFSR</sequence>
<evidence type="ECO:0000256" key="4">
    <source>
        <dbReference type="ARBA" id="ARBA00022833"/>
    </source>
</evidence>
<keyword evidence="4 6" id="KW-0862">Zinc</keyword>
<feature type="domain" description="Peptidase M48" evidence="8">
    <location>
        <begin position="32"/>
        <end position="193"/>
    </location>
</feature>
<dbReference type="Pfam" id="PF01435">
    <property type="entry name" value="Peptidase_M48"/>
    <property type="match status" value="1"/>
</dbReference>
<keyword evidence="3 6" id="KW-0378">Hydrolase</keyword>
<dbReference type="GO" id="GO:0008237">
    <property type="term" value="F:metallopeptidase activity"/>
    <property type="evidence" value="ECO:0007669"/>
    <property type="project" value="UniProtKB-KW"/>
</dbReference>
<evidence type="ECO:0000256" key="2">
    <source>
        <dbReference type="ARBA" id="ARBA00022723"/>
    </source>
</evidence>
<comment type="caution">
    <text evidence="9">The sequence shown here is derived from an EMBL/GenBank/DDBJ whole genome shotgun (WGS) entry which is preliminary data.</text>
</comment>
<evidence type="ECO:0000313" key="10">
    <source>
        <dbReference type="Proteomes" id="UP001281203"/>
    </source>
</evidence>
<protein>
    <submittedName>
        <fullName evidence="9">M48 family metalloprotease</fullName>
    </submittedName>
</protein>
<keyword evidence="1 6" id="KW-0645">Protease</keyword>
<comment type="similarity">
    <text evidence="6">Belongs to the peptidase M48 family.</text>
</comment>
<evidence type="ECO:0000313" key="9">
    <source>
        <dbReference type="EMBL" id="MDV2482552.1"/>
    </source>
</evidence>
<dbReference type="InterPro" id="IPR001915">
    <property type="entry name" value="Peptidase_M48"/>
</dbReference>
<evidence type="ECO:0000256" key="5">
    <source>
        <dbReference type="ARBA" id="ARBA00023049"/>
    </source>
</evidence>
<keyword evidence="10" id="KW-1185">Reference proteome</keyword>
<keyword evidence="7" id="KW-0472">Membrane</keyword>
<gene>
    <name evidence="9" type="ORF">F8E02_11180</name>
</gene>
<evidence type="ECO:0000256" key="6">
    <source>
        <dbReference type="RuleBase" id="RU003983"/>
    </source>
</evidence>
<evidence type="ECO:0000256" key="1">
    <source>
        <dbReference type="ARBA" id="ARBA00022670"/>
    </source>
</evidence>
<comment type="cofactor">
    <cofactor evidence="6">
        <name>Zn(2+)</name>
        <dbReference type="ChEBI" id="CHEBI:29105"/>
    </cofactor>
    <text evidence="6">Binds 1 zinc ion per subunit.</text>
</comment>
<evidence type="ECO:0000256" key="7">
    <source>
        <dbReference type="SAM" id="Phobius"/>
    </source>
</evidence>
<keyword evidence="7" id="KW-1133">Transmembrane helix</keyword>
<keyword evidence="7" id="KW-0812">Transmembrane</keyword>
<keyword evidence="2" id="KW-0479">Metal-binding</keyword>
<organism evidence="9 10">
    <name type="scientific">Methanoculleus caldifontis</name>
    <dbReference type="NCBI Taxonomy" id="2651577"/>
    <lineage>
        <taxon>Archaea</taxon>
        <taxon>Methanobacteriati</taxon>
        <taxon>Methanobacteriota</taxon>
        <taxon>Stenosarchaea group</taxon>
        <taxon>Methanomicrobia</taxon>
        <taxon>Methanomicrobiales</taxon>
        <taxon>Methanomicrobiaceae</taxon>
        <taxon>Methanoculleus</taxon>
    </lineage>
</organism>
<dbReference type="Proteomes" id="UP001281203">
    <property type="component" value="Unassembled WGS sequence"/>
</dbReference>
<reference evidence="9 10" key="1">
    <citation type="submission" date="2019-10" db="EMBL/GenBank/DDBJ databases">
        <title>Isolation and characterization of Methanoculleus sp. Wushi-C6 from a hot spring well.</title>
        <authorList>
            <person name="Chen S.-C."/>
            <person name="Lan Z.-H."/>
            <person name="You Y.-T."/>
            <person name="Lai M.-C."/>
        </authorList>
    </citation>
    <scope>NUCLEOTIDE SEQUENCE [LARGE SCALE GENOMIC DNA]</scope>
    <source>
        <strain evidence="9 10">Wushi-C6</strain>
    </source>
</reference>
<keyword evidence="5 6" id="KW-0482">Metalloprotease</keyword>
<dbReference type="EMBL" id="WBKO01000002">
    <property type="protein sequence ID" value="MDV2482552.1"/>
    <property type="molecule type" value="Genomic_DNA"/>
</dbReference>